<comment type="caution">
    <text evidence="2">The sequence shown here is derived from an EMBL/GenBank/DDBJ whole genome shotgun (WGS) entry which is preliminary data.</text>
</comment>
<proteinExistence type="predicted"/>
<dbReference type="Pfam" id="PF12867">
    <property type="entry name" value="DinB_2"/>
    <property type="match status" value="1"/>
</dbReference>
<protein>
    <recommendedName>
        <fullName evidence="1">DinB-like domain-containing protein</fullName>
    </recommendedName>
</protein>
<organism evidence="2 3">
    <name type="scientific">Salinibacter ruber</name>
    <dbReference type="NCBI Taxonomy" id="146919"/>
    <lineage>
        <taxon>Bacteria</taxon>
        <taxon>Pseudomonadati</taxon>
        <taxon>Rhodothermota</taxon>
        <taxon>Rhodothermia</taxon>
        <taxon>Rhodothermales</taxon>
        <taxon>Salinibacteraceae</taxon>
        <taxon>Salinibacter</taxon>
    </lineage>
</organism>
<sequence length="186" mass="21031">MHPQLDEYRTGFVDLKDEATALVTDADAATMRRRPDPDAWSVVQCIDHLNTAGWLLLRAMEDEIRRGRAEGPYGTPPFKYGVVSRWFAHVLEPSSGWTFDAPSLFEPDAPNTLYPNEAVDEFLGLQDRFADCVGDVEGLDLRRIRFGSPAIPLLRISLGAWFEATLAHERRHLDQARRTLRALHSS</sequence>
<feature type="domain" description="DinB-like" evidence="1">
    <location>
        <begin position="17"/>
        <end position="176"/>
    </location>
</feature>
<dbReference type="Proteomes" id="UP001155034">
    <property type="component" value="Unassembled WGS sequence"/>
</dbReference>
<gene>
    <name evidence="2" type="ORF">GGP82_001408</name>
</gene>
<name>A0A9X2R7E6_9BACT</name>
<dbReference type="EMBL" id="JANTYZ010000003">
    <property type="protein sequence ID" value="MCS3864859.1"/>
    <property type="molecule type" value="Genomic_DNA"/>
</dbReference>
<evidence type="ECO:0000313" key="2">
    <source>
        <dbReference type="EMBL" id="MCS3864859.1"/>
    </source>
</evidence>
<accession>A0A9X2R7E6</accession>
<dbReference type="AlphaFoldDB" id="A0A9X2R7E6"/>
<dbReference type="Gene3D" id="1.20.120.450">
    <property type="entry name" value="dinb family like domain"/>
    <property type="match status" value="1"/>
</dbReference>
<dbReference type="RefSeq" id="WP_103015777.1">
    <property type="nucleotide sequence ID" value="NZ_JANTYZ010000003.1"/>
</dbReference>
<reference evidence="2" key="1">
    <citation type="submission" date="2022-08" db="EMBL/GenBank/DDBJ databases">
        <title>Genomic Encyclopedia of Type Strains, Phase V (KMG-V): Genome sequencing to study the core and pangenomes of soil and plant-associated prokaryotes.</title>
        <authorList>
            <person name="Whitman W."/>
        </authorList>
    </citation>
    <scope>NUCLEOTIDE SEQUENCE</scope>
    <source>
        <strain evidence="2">SP2016B</strain>
    </source>
</reference>
<evidence type="ECO:0000313" key="3">
    <source>
        <dbReference type="Proteomes" id="UP001155034"/>
    </source>
</evidence>
<dbReference type="InterPro" id="IPR034660">
    <property type="entry name" value="DinB/YfiT-like"/>
</dbReference>
<evidence type="ECO:0000259" key="1">
    <source>
        <dbReference type="Pfam" id="PF12867"/>
    </source>
</evidence>
<dbReference type="SUPFAM" id="SSF109854">
    <property type="entry name" value="DinB/YfiT-like putative metalloenzymes"/>
    <property type="match status" value="1"/>
</dbReference>
<dbReference type="InterPro" id="IPR024775">
    <property type="entry name" value="DinB-like"/>
</dbReference>